<name>A0AAP0LV20_9ROSI</name>
<feature type="compositionally biased region" description="Polar residues" evidence="1">
    <location>
        <begin position="79"/>
        <end position="93"/>
    </location>
</feature>
<feature type="region of interest" description="Disordered" evidence="1">
    <location>
        <begin position="69"/>
        <end position="93"/>
    </location>
</feature>
<dbReference type="Proteomes" id="UP001428341">
    <property type="component" value="Unassembled WGS sequence"/>
</dbReference>
<comment type="caution">
    <text evidence="2">The sequence shown here is derived from an EMBL/GenBank/DDBJ whole genome shotgun (WGS) entry which is preliminary data.</text>
</comment>
<evidence type="ECO:0000256" key="1">
    <source>
        <dbReference type="SAM" id="MobiDB-lite"/>
    </source>
</evidence>
<evidence type="ECO:0000313" key="2">
    <source>
        <dbReference type="EMBL" id="KAK9187927.1"/>
    </source>
</evidence>
<dbReference type="AlphaFoldDB" id="A0AAP0LV20"/>
<organism evidence="2 3">
    <name type="scientific">Citrus x changshan-huyou</name>
    <dbReference type="NCBI Taxonomy" id="2935761"/>
    <lineage>
        <taxon>Eukaryota</taxon>
        <taxon>Viridiplantae</taxon>
        <taxon>Streptophyta</taxon>
        <taxon>Embryophyta</taxon>
        <taxon>Tracheophyta</taxon>
        <taxon>Spermatophyta</taxon>
        <taxon>Magnoliopsida</taxon>
        <taxon>eudicotyledons</taxon>
        <taxon>Gunneridae</taxon>
        <taxon>Pentapetalae</taxon>
        <taxon>rosids</taxon>
        <taxon>malvids</taxon>
        <taxon>Sapindales</taxon>
        <taxon>Rutaceae</taxon>
        <taxon>Aurantioideae</taxon>
        <taxon>Citrus</taxon>
    </lineage>
</organism>
<protein>
    <submittedName>
        <fullName evidence="2">Uncharacterized protein</fullName>
    </submittedName>
</protein>
<dbReference type="EMBL" id="JBCGBO010000007">
    <property type="protein sequence ID" value="KAK9187927.1"/>
    <property type="molecule type" value="Genomic_DNA"/>
</dbReference>
<proteinExistence type="predicted"/>
<gene>
    <name evidence="2" type="ORF">WN944_019326</name>
</gene>
<reference evidence="2 3" key="1">
    <citation type="submission" date="2024-05" db="EMBL/GenBank/DDBJ databases">
        <title>Haplotype-resolved chromosome-level genome assembly of Huyou (Citrus changshanensis).</title>
        <authorList>
            <person name="Miao C."/>
            <person name="Chen W."/>
            <person name="Wu Y."/>
            <person name="Wang L."/>
            <person name="Zhao S."/>
            <person name="Grierson D."/>
            <person name="Xu C."/>
            <person name="Chen K."/>
        </authorList>
    </citation>
    <scope>NUCLEOTIDE SEQUENCE [LARGE SCALE GENOMIC DNA]</scope>
    <source>
        <strain evidence="2">01-14</strain>
        <tissue evidence="2">Leaf</tissue>
    </source>
</reference>
<keyword evidence="3" id="KW-1185">Reference proteome</keyword>
<accession>A0AAP0LV20</accession>
<feature type="region of interest" description="Disordered" evidence="1">
    <location>
        <begin position="105"/>
        <end position="130"/>
    </location>
</feature>
<sequence length="172" mass="19282">MEVPAQQEIGRANANIVESFGPWMIATKKRRNPNSTPKDIPSTSRQPLIPILNLTFTSNNDTITKTLARRKQHTKAVATKSQNRKPTTLMNPIQNPFQSNAFHIRENGINSPPHANPNQNPRPIPQFGLSNQQFSPLTTTFDPTKHTVVFCSSQTILSGDVRDMATAHRYQQ</sequence>
<evidence type="ECO:0000313" key="3">
    <source>
        <dbReference type="Proteomes" id="UP001428341"/>
    </source>
</evidence>